<keyword evidence="3" id="KW-1185">Reference proteome</keyword>
<proteinExistence type="predicted"/>
<dbReference type="AlphaFoldDB" id="A0AAV7EKU6"/>
<organism evidence="2 3">
    <name type="scientific">Aristolochia fimbriata</name>
    <name type="common">White veined hardy Dutchman's pipe vine</name>
    <dbReference type="NCBI Taxonomy" id="158543"/>
    <lineage>
        <taxon>Eukaryota</taxon>
        <taxon>Viridiplantae</taxon>
        <taxon>Streptophyta</taxon>
        <taxon>Embryophyta</taxon>
        <taxon>Tracheophyta</taxon>
        <taxon>Spermatophyta</taxon>
        <taxon>Magnoliopsida</taxon>
        <taxon>Magnoliidae</taxon>
        <taxon>Piperales</taxon>
        <taxon>Aristolochiaceae</taxon>
        <taxon>Aristolochia</taxon>
    </lineage>
</organism>
<evidence type="ECO:0000256" key="1">
    <source>
        <dbReference type="SAM" id="MobiDB-lite"/>
    </source>
</evidence>
<dbReference type="PANTHER" id="PTHR31900">
    <property type="entry name" value="F-BOX/RNI SUPERFAMILY PROTEIN-RELATED"/>
    <property type="match status" value="1"/>
</dbReference>
<dbReference type="Gene3D" id="3.80.10.10">
    <property type="entry name" value="Ribonuclease Inhibitor"/>
    <property type="match status" value="1"/>
</dbReference>
<dbReference type="InterPro" id="IPR050232">
    <property type="entry name" value="FBL13/AtMIF1-like"/>
</dbReference>
<gene>
    <name evidence="2" type="ORF">H6P81_014450</name>
</gene>
<sequence length="314" mass="35545">MKAKVLHLEVEDDPASLQVPSSETLETLTVVARRNVTVDMSTCFPLLKTIELTRVLFPINFSMGFFSFFPSLETLLLDNVALESPIHIFSPSLRILKVTHNERFNYEVHVWASHLVSLEYECVDPRPGVFVVEGASSLVDAKITCWKRQRGEPWLGPMIDCLSSVTKLTLNLSINQLLDLVEVVRARKGTSFSNMTCLTICLCDCNCKYCFDSAICLLHKCPILEQLFLRFMNDDHQPNGPHEAAASPRKLSMSHLRQVQMVADESYHSYDKIMAKWVELLLENSTNLDQITIKRVDEEGPSSSQSYSERSPSN</sequence>
<comment type="caution">
    <text evidence="2">The sequence shown here is derived from an EMBL/GenBank/DDBJ whole genome shotgun (WGS) entry which is preliminary data.</text>
</comment>
<dbReference type="PANTHER" id="PTHR31900:SF30">
    <property type="entry name" value="SUPERFAMILY PROTEIN, PUTATIVE-RELATED"/>
    <property type="match status" value="1"/>
</dbReference>
<dbReference type="Proteomes" id="UP000825729">
    <property type="component" value="Unassembled WGS sequence"/>
</dbReference>
<name>A0AAV7EKU6_ARIFI</name>
<reference evidence="2 3" key="1">
    <citation type="submission" date="2021-07" db="EMBL/GenBank/DDBJ databases">
        <title>The Aristolochia fimbriata genome: insights into angiosperm evolution, floral development and chemical biosynthesis.</title>
        <authorList>
            <person name="Jiao Y."/>
        </authorList>
    </citation>
    <scope>NUCLEOTIDE SEQUENCE [LARGE SCALE GENOMIC DNA]</scope>
    <source>
        <strain evidence="2">IBCAS-2021</strain>
        <tissue evidence="2">Leaf</tissue>
    </source>
</reference>
<dbReference type="InterPro" id="IPR032675">
    <property type="entry name" value="LRR_dom_sf"/>
</dbReference>
<dbReference type="EMBL" id="JAINDJ010000005">
    <property type="protein sequence ID" value="KAG9448322.1"/>
    <property type="molecule type" value="Genomic_DNA"/>
</dbReference>
<feature type="region of interest" description="Disordered" evidence="1">
    <location>
        <begin position="295"/>
        <end position="314"/>
    </location>
</feature>
<evidence type="ECO:0008006" key="4">
    <source>
        <dbReference type="Google" id="ProtNLM"/>
    </source>
</evidence>
<accession>A0AAV7EKU6</accession>
<feature type="compositionally biased region" description="Low complexity" evidence="1">
    <location>
        <begin position="302"/>
        <end position="314"/>
    </location>
</feature>
<protein>
    <recommendedName>
        <fullName evidence="4">FBD domain-containing protein</fullName>
    </recommendedName>
</protein>
<evidence type="ECO:0000313" key="3">
    <source>
        <dbReference type="Proteomes" id="UP000825729"/>
    </source>
</evidence>
<evidence type="ECO:0000313" key="2">
    <source>
        <dbReference type="EMBL" id="KAG9448322.1"/>
    </source>
</evidence>
<dbReference type="SUPFAM" id="SSF52058">
    <property type="entry name" value="L domain-like"/>
    <property type="match status" value="1"/>
</dbReference>